<dbReference type="Gene3D" id="3.40.50.1820">
    <property type="entry name" value="alpha/beta hydrolase"/>
    <property type="match status" value="1"/>
</dbReference>
<gene>
    <name evidence="3" type="ORF">BCR38DRAFT_458422</name>
</gene>
<dbReference type="PANTHER" id="PTHR48081:SF8">
    <property type="entry name" value="ALPHA_BETA HYDROLASE FOLD-3 DOMAIN-CONTAINING PROTEIN-RELATED"/>
    <property type="match status" value="1"/>
</dbReference>
<dbReference type="SUPFAM" id="SSF53474">
    <property type="entry name" value="alpha/beta-Hydrolases"/>
    <property type="match status" value="1"/>
</dbReference>
<protein>
    <submittedName>
        <fullName evidence="3">Alpha/beta hydrolase fold-domain-containing protein</fullName>
    </submittedName>
</protein>
<dbReference type="RefSeq" id="XP_040714864.1">
    <property type="nucleotide sequence ID" value="XM_040862157.1"/>
</dbReference>
<dbReference type="GeneID" id="63778369"/>
<dbReference type="GO" id="GO:0016787">
    <property type="term" value="F:hydrolase activity"/>
    <property type="evidence" value="ECO:0007669"/>
    <property type="project" value="UniProtKB-KW"/>
</dbReference>
<dbReference type="STRING" id="1141098.A0A1Y2DVC9"/>
<dbReference type="AlphaFoldDB" id="A0A1Y2DVC9"/>
<evidence type="ECO:0000313" key="4">
    <source>
        <dbReference type="Proteomes" id="UP000193689"/>
    </source>
</evidence>
<name>A0A1Y2DVC9_9PEZI</name>
<feature type="domain" description="Alpha/beta hydrolase fold-3" evidence="2">
    <location>
        <begin position="78"/>
        <end position="259"/>
    </location>
</feature>
<dbReference type="InParanoid" id="A0A1Y2DVC9"/>
<keyword evidence="1 3" id="KW-0378">Hydrolase</keyword>
<dbReference type="Proteomes" id="UP000193689">
    <property type="component" value="Unassembled WGS sequence"/>
</dbReference>
<dbReference type="OrthoDB" id="408631at2759"/>
<dbReference type="PANTHER" id="PTHR48081">
    <property type="entry name" value="AB HYDROLASE SUPERFAMILY PROTEIN C4A8.06C"/>
    <property type="match status" value="1"/>
</dbReference>
<reference evidence="3 4" key="1">
    <citation type="submission" date="2016-07" db="EMBL/GenBank/DDBJ databases">
        <title>Pervasive Adenine N6-methylation of Active Genes in Fungi.</title>
        <authorList>
            <consortium name="DOE Joint Genome Institute"/>
            <person name="Mondo S.J."/>
            <person name="Dannebaum R.O."/>
            <person name="Kuo R.C."/>
            <person name="Labutti K."/>
            <person name="Haridas S."/>
            <person name="Kuo A."/>
            <person name="Salamov A."/>
            <person name="Ahrendt S.R."/>
            <person name="Lipzen A."/>
            <person name="Sullivan W."/>
            <person name="Andreopoulos W.B."/>
            <person name="Clum A."/>
            <person name="Lindquist E."/>
            <person name="Daum C."/>
            <person name="Ramamoorthy G.K."/>
            <person name="Gryganskyi A."/>
            <person name="Culley D."/>
            <person name="Magnuson J.K."/>
            <person name="James T.Y."/>
            <person name="O'Malley M.A."/>
            <person name="Stajich J.E."/>
            <person name="Spatafora J.W."/>
            <person name="Visel A."/>
            <person name="Grigoriev I.V."/>
        </authorList>
    </citation>
    <scope>NUCLEOTIDE SEQUENCE [LARGE SCALE GENOMIC DNA]</scope>
    <source>
        <strain evidence="3 4">CBS 129021</strain>
    </source>
</reference>
<keyword evidence="4" id="KW-1185">Reference proteome</keyword>
<comment type="caution">
    <text evidence="3">The sequence shown here is derived from an EMBL/GenBank/DDBJ whole genome shotgun (WGS) entry which is preliminary data.</text>
</comment>
<dbReference type="EMBL" id="MCFJ01000008">
    <property type="protein sequence ID" value="ORY63207.1"/>
    <property type="molecule type" value="Genomic_DNA"/>
</dbReference>
<evidence type="ECO:0000259" key="2">
    <source>
        <dbReference type="Pfam" id="PF07859"/>
    </source>
</evidence>
<evidence type="ECO:0000313" key="3">
    <source>
        <dbReference type="EMBL" id="ORY63207.1"/>
    </source>
</evidence>
<proteinExistence type="predicted"/>
<dbReference type="InterPro" id="IPR029058">
    <property type="entry name" value="AB_hydrolase_fold"/>
</dbReference>
<dbReference type="InterPro" id="IPR050300">
    <property type="entry name" value="GDXG_lipolytic_enzyme"/>
</dbReference>
<evidence type="ECO:0000256" key="1">
    <source>
        <dbReference type="ARBA" id="ARBA00022801"/>
    </source>
</evidence>
<sequence>MNINQPIHPDILRRLDAEYVAFHYRHLQYIFPCEKEPWSPSSRPRLSRIVLGGMKSVKVGSVQDKDVGNFQARPMLSWFHGGGWVLGGLGNENAVLRHICNYIRCVVITINCRHAPGHPYLAAINDVVVAKDLSTYSCRISISGLSAGASLAAILSIKIAHLGLTPGPVFQLLLSHVIDNTATTAGIWSSAQHAPWLTPSRTTWYWDMYLPKPSSASNCDAPKTFTRTGECDTLAPEALQYTQYLRSAGVETKIEIYNGLRVVNYDP</sequence>
<dbReference type="InterPro" id="IPR013094">
    <property type="entry name" value="AB_hydrolase_3"/>
</dbReference>
<dbReference type="Pfam" id="PF07859">
    <property type="entry name" value="Abhydrolase_3"/>
    <property type="match status" value="1"/>
</dbReference>
<organism evidence="3 4">
    <name type="scientific">Pseudomassariella vexata</name>
    <dbReference type="NCBI Taxonomy" id="1141098"/>
    <lineage>
        <taxon>Eukaryota</taxon>
        <taxon>Fungi</taxon>
        <taxon>Dikarya</taxon>
        <taxon>Ascomycota</taxon>
        <taxon>Pezizomycotina</taxon>
        <taxon>Sordariomycetes</taxon>
        <taxon>Xylariomycetidae</taxon>
        <taxon>Amphisphaeriales</taxon>
        <taxon>Pseudomassariaceae</taxon>
        <taxon>Pseudomassariella</taxon>
    </lineage>
</organism>
<accession>A0A1Y2DVC9</accession>